<dbReference type="OrthoDB" id="1902525at2"/>
<accession>A0A1W1XB44</accession>
<name>A0A1W1XB44_9CLOT</name>
<evidence type="ECO:0000313" key="1">
    <source>
        <dbReference type="EMBL" id="SMC21166.1"/>
    </source>
</evidence>
<organism evidence="1 2">
    <name type="scientific">Clostridium acidisoli DSM 12555</name>
    <dbReference type="NCBI Taxonomy" id="1121291"/>
    <lineage>
        <taxon>Bacteria</taxon>
        <taxon>Bacillati</taxon>
        <taxon>Bacillota</taxon>
        <taxon>Clostridia</taxon>
        <taxon>Eubacteriales</taxon>
        <taxon>Clostridiaceae</taxon>
        <taxon>Clostridium</taxon>
    </lineage>
</organism>
<dbReference type="EMBL" id="FWXH01000003">
    <property type="protein sequence ID" value="SMC21166.1"/>
    <property type="molecule type" value="Genomic_DNA"/>
</dbReference>
<sequence>MFKYKKILMGILAIVFIFTVSFCYGYRSVLKKDVFAIYKNYLKVTNKYEEIPNEKAVNANKIKVQQDVSKDNTIIKSDMPVLFVDRKHYMQNGKEKIVDDIVKHSTSEIEGFKNKEIKNLYEELKIKKYNLEIKNNQIICVKKYTPGKYVAKLKGEKYEIFHSESNGELKLFETGGNINHKGEDEVLFNQNTEEYDTVEEARESLADFTS</sequence>
<evidence type="ECO:0000313" key="2">
    <source>
        <dbReference type="Proteomes" id="UP000192468"/>
    </source>
</evidence>
<keyword evidence="2" id="KW-1185">Reference proteome</keyword>
<reference evidence="1 2" key="1">
    <citation type="submission" date="2017-04" db="EMBL/GenBank/DDBJ databases">
        <authorList>
            <person name="Afonso C.L."/>
            <person name="Miller P.J."/>
            <person name="Scott M.A."/>
            <person name="Spackman E."/>
            <person name="Goraichik I."/>
            <person name="Dimitrov K.M."/>
            <person name="Suarez D.L."/>
            <person name="Swayne D.E."/>
        </authorList>
    </citation>
    <scope>NUCLEOTIDE SEQUENCE [LARGE SCALE GENOMIC DNA]</scope>
    <source>
        <strain evidence="1 2">DSM 12555</strain>
    </source>
</reference>
<evidence type="ECO:0008006" key="3">
    <source>
        <dbReference type="Google" id="ProtNLM"/>
    </source>
</evidence>
<dbReference type="Proteomes" id="UP000192468">
    <property type="component" value="Unassembled WGS sequence"/>
</dbReference>
<dbReference type="AlphaFoldDB" id="A0A1W1XB44"/>
<protein>
    <recommendedName>
        <fullName evidence="3">Lipoprotein</fullName>
    </recommendedName>
</protein>
<gene>
    <name evidence="1" type="ORF">SAMN02745134_01210</name>
</gene>
<dbReference type="STRING" id="1121291.SAMN02745134_01210"/>
<dbReference type="RefSeq" id="WP_084114691.1">
    <property type="nucleotide sequence ID" value="NZ_FWXH01000003.1"/>
</dbReference>
<proteinExistence type="predicted"/>